<evidence type="ECO:0000259" key="1">
    <source>
        <dbReference type="PROSITE" id="PS51186"/>
    </source>
</evidence>
<dbReference type="InterPro" id="IPR039143">
    <property type="entry name" value="GNPNAT1-like"/>
</dbReference>
<dbReference type="Gene3D" id="3.40.630.30">
    <property type="match status" value="1"/>
</dbReference>
<dbReference type="SUPFAM" id="SSF55729">
    <property type="entry name" value="Acyl-CoA N-acyltransferases (Nat)"/>
    <property type="match status" value="1"/>
</dbReference>
<evidence type="ECO:0000313" key="2">
    <source>
        <dbReference type="EMBL" id="MEQ2426860.1"/>
    </source>
</evidence>
<evidence type="ECO:0000313" key="3">
    <source>
        <dbReference type="Proteomes" id="UP001454086"/>
    </source>
</evidence>
<dbReference type="PANTHER" id="PTHR13355">
    <property type="entry name" value="GLUCOSAMINE 6-PHOSPHATE N-ACETYLTRANSFERASE"/>
    <property type="match status" value="1"/>
</dbReference>
<dbReference type="Pfam" id="PF00583">
    <property type="entry name" value="Acetyltransf_1"/>
    <property type="match status" value="1"/>
</dbReference>
<sequence length="146" mass="16246">MGEITIKKLELGTAAYWAAFNLRNEILRKPRGQNLYHDDLSYEALSSHTAALEDDKVIGASCWYEDGGNGLVKHLVVEDAARGKGVGTLLLRYAEEEMVSRGIRKCVLKARVSVTGFYEKLGYHTVGDIMPDDVPHIMMEKCLGED</sequence>
<protein>
    <submittedName>
        <fullName evidence="2">GNAT family N-acetyltransferase</fullName>
    </submittedName>
</protein>
<accession>A0ABV1D8Z5</accession>
<dbReference type="CDD" id="cd04301">
    <property type="entry name" value="NAT_SF"/>
    <property type="match status" value="1"/>
</dbReference>
<dbReference type="Proteomes" id="UP001454086">
    <property type="component" value="Unassembled WGS sequence"/>
</dbReference>
<comment type="caution">
    <text evidence="2">The sequence shown here is derived from an EMBL/GenBank/DDBJ whole genome shotgun (WGS) entry which is preliminary data.</text>
</comment>
<reference evidence="2 3" key="1">
    <citation type="submission" date="2024-03" db="EMBL/GenBank/DDBJ databases">
        <title>Human intestinal bacterial collection.</title>
        <authorList>
            <person name="Pauvert C."/>
            <person name="Hitch T.C.A."/>
            <person name="Clavel T."/>
        </authorList>
    </citation>
    <scope>NUCLEOTIDE SEQUENCE [LARGE SCALE GENOMIC DNA]</scope>
    <source>
        <strain evidence="2 3">CLA-SR-H021</strain>
    </source>
</reference>
<dbReference type="InterPro" id="IPR000182">
    <property type="entry name" value="GNAT_dom"/>
</dbReference>
<dbReference type="InterPro" id="IPR016181">
    <property type="entry name" value="Acyl_CoA_acyltransferase"/>
</dbReference>
<organism evidence="2 3">
    <name type="scientific">Enterocloster hominis</name>
    <name type="common">ex Hitch et al. 2024</name>
    <dbReference type="NCBI Taxonomy" id="1917870"/>
    <lineage>
        <taxon>Bacteria</taxon>
        <taxon>Bacillati</taxon>
        <taxon>Bacillota</taxon>
        <taxon>Clostridia</taxon>
        <taxon>Lachnospirales</taxon>
        <taxon>Lachnospiraceae</taxon>
        <taxon>Enterocloster</taxon>
    </lineage>
</organism>
<gene>
    <name evidence="2" type="ORF">WMQ36_17960</name>
</gene>
<dbReference type="RefSeq" id="WP_008721186.1">
    <property type="nucleotide sequence ID" value="NZ_JBBMFM010000077.1"/>
</dbReference>
<dbReference type="EMBL" id="JBBMFM010000077">
    <property type="protein sequence ID" value="MEQ2426860.1"/>
    <property type="molecule type" value="Genomic_DNA"/>
</dbReference>
<keyword evidence="3" id="KW-1185">Reference proteome</keyword>
<name>A0ABV1D8Z5_9FIRM</name>
<feature type="domain" description="N-acetyltransferase" evidence="1">
    <location>
        <begin position="4"/>
        <end position="144"/>
    </location>
</feature>
<dbReference type="PROSITE" id="PS51186">
    <property type="entry name" value="GNAT"/>
    <property type="match status" value="1"/>
</dbReference>
<dbReference type="PANTHER" id="PTHR13355:SF22">
    <property type="entry name" value="SLL0786 PROTEIN"/>
    <property type="match status" value="1"/>
</dbReference>
<proteinExistence type="predicted"/>